<dbReference type="SUPFAM" id="SSF75005">
    <property type="entry name" value="Arabinanase/levansucrase/invertase"/>
    <property type="match status" value="1"/>
</dbReference>
<evidence type="ECO:0000256" key="4">
    <source>
        <dbReference type="ARBA" id="ARBA00022525"/>
    </source>
</evidence>
<evidence type="ECO:0000256" key="5">
    <source>
        <dbReference type="ARBA" id="ARBA00022729"/>
    </source>
</evidence>
<proteinExistence type="predicted"/>
<dbReference type="PANTHER" id="PTHR40631">
    <property type="entry name" value="ALPHA-L-ARABINOFURANOSIDASE AXHA-2-RELATED"/>
    <property type="match status" value="1"/>
</dbReference>
<dbReference type="EC" id="3.2.1.55" evidence="3"/>
<evidence type="ECO:0000256" key="2">
    <source>
        <dbReference type="ARBA" id="ARBA00004613"/>
    </source>
</evidence>
<dbReference type="STRING" id="227316.GA0070604_4092"/>
<evidence type="ECO:0000313" key="8">
    <source>
        <dbReference type="EMBL" id="SCL59585.1"/>
    </source>
</evidence>
<keyword evidence="9" id="KW-1185">Reference proteome</keyword>
<evidence type="ECO:0000256" key="3">
    <source>
        <dbReference type="ARBA" id="ARBA00012670"/>
    </source>
</evidence>
<keyword evidence="7" id="KW-0326">Glycosidase</keyword>
<dbReference type="CDD" id="cd08987">
    <property type="entry name" value="GH62"/>
    <property type="match status" value="1"/>
</dbReference>
<dbReference type="GO" id="GO:0005576">
    <property type="term" value="C:extracellular region"/>
    <property type="evidence" value="ECO:0007669"/>
    <property type="project" value="UniProtKB-SubCell"/>
</dbReference>
<evidence type="ECO:0000256" key="7">
    <source>
        <dbReference type="ARBA" id="ARBA00023295"/>
    </source>
</evidence>
<dbReference type="EMBL" id="FMHY01000002">
    <property type="protein sequence ID" value="SCL59585.1"/>
    <property type="molecule type" value="Genomic_DNA"/>
</dbReference>
<keyword evidence="6 8" id="KW-0378">Hydrolase</keyword>
<dbReference type="Gene3D" id="2.115.10.20">
    <property type="entry name" value="Glycosyl hydrolase domain, family 43"/>
    <property type="match status" value="1"/>
</dbReference>
<dbReference type="Proteomes" id="UP000199696">
    <property type="component" value="Unassembled WGS sequence"/>
</dbReference>
<keyword evidence="4" id="KW-0964">Secreted</keyword>
<evidence type="ECO:0000256" key="1">
    <source>
        <dbReference type="ARBA" id="ARBA00001462"/>
    </source>
</evidence>
<comment type="subcellular location">
    <subcellularLocation>
        <location evidence="2">Secreted</location>
    </subcellularLocation>
</comment>
<evidence type="ECO:0000256" key="6">
    <source>
        <dbReference type="ARBA" id="ARBA00022801"/>
    </source>
</evidence>
<name>A0A1C6UZT2_9ACTN</name>
<dbReference type="PANTHER" id="PTHR40631:SF2">
    <property type="entry name" value="ALPHA-L-ARABINOFURANOSIDASE"/>
    <property type="match status" value="1"/>
</dbReference>
<dbReference type="Pfam" id="PF03664">
    <property type="entry name" value="Glyco_hydro_62"/>
    <property type="match status" value="1"/>
</dbReference>
<dbReference type="InterPro" id="IPR023296">
    <property type="entry name" value="Glyco_hydro_beta-prop_sf"/>
</dbReference>
<protein>
    <recommendedName>
        <fullName evidence="3">non-reducing end alpha-L-arabinofuranosidase</fullName>
        <ecNumber evidence="3">3.2.1.55</ecNumber>
    </recommendedName>
</protein>
<dbReference type="GO" id="GO:0046556">
    <property type="term" value="F:alpha-L-arabinofuranosidase activity"/>
    <property type="evidence" value="ECO:0007669"/>
    <property type="project" value="UniProtKB-EC"/>
</dbReference>
<comment type="catalytic activity">
    <reaction evidence="1">
        <text>Hydrolysis of terminal non-reducing alpha-L-arabinofuranoside residues in alpha-L-arabinosides.</text>
        <dbReference type="EC" id="3.2.1.55"/>
    </reaction>
</comment>
<sequence length="331" mass="37001">MPTRDAFNWISSSEPVITPQQAAGHDLVSVKDPSVVWYGGKWHVFMTTFDAKAGWTMAYKSFRNWSQADAAPQYMLDQSAIGPGYRAAPQVFYFAPQKLWYLIFQSDGGGSYSTTTNIDDPSSWSKPKNFYSSMPQIIRDNIGQGYWVDFWTICDDAKCYLFSSDDNGHLYRSETSLRNFPNGFDNSTVIAMADPNRFDLFEASNVYRLGDSGSYLLLVEAIGSDGRRWFRSWTSPHISGPWAPLADTEAAPFARSNNVHFPSGAWTKDISHGEMIRAGNGQQLTIDPCSQNKFLYQGLDPSAGGDYGLLPYRLGLLTQQGPDPLDAYCVR</sequence>
<dbReference type="RefSeq" id="WP_208602135.1">
    <property type="nucleotide sequence ID" value="NZ_FMHY01000002.1"/>
</dbReference>
<dbReference type="InterPro" id="IPR005193">
    <property type="entry name" value="GH62_arabinosidase"/>
</dbReference>
<dbReference type="GO" id="GO:0046373">
    <property type="term" value="P:L-arabinose metabolic process"/>
    <property type="evidence" value="ECO:0007669"/>
    <property type="project" value="InterPro"/>
</dbReference>
<gene>
    <name evidence="8" type="ORF">GA0070604_4092</name>
</gene>
<organism evidence="8 9">
    <name type="scientific">Micromonospora eburnea</name>
    <dbReference type="NCBI Taxonomy" id="227316"/>
    <lineage>
        <taxon>Bacteria</taxon>
        <taxon>Bacillati</taxon>
        <taxon>Actinomycetota</taxon>
        <taxon>Actinomycetes</taxon>
        <taxon>Micromonosporales</taxon>
        <taxon>Micromonosporaceae</taxon>
        <taxon>Micromonospora</taxon>
    </lineage>
</organism>
<evidence type="ECO:0000313" key="9">
    <source>
        <dbReference type="Proteomes" id="UP000199696"/>
    </source>
</evidence>
<accession>A0A1C6UZT2</accession>
<dbReference type="AlphaFoldDB" id="A0A1C6UZT2"/>
<keyword evidence="5" id="KW-0732">Signal</keyword>
<reference evidence="9" key="1">
    <citation type="submission" date="2016-06" db="EMBL/GenBank/DDBJ databases">
        <authorList>
            <person name="Varghese N."/>
            <person name="Submissions Spin"/>
        </authorList>
    </citation>
    <scope>NUCLEOTIDE SEQUENCE [LARGE SCALE GENOMIC DNA]</scope>
    <source>
        <strain evidence="9">DSM 44814</strain>
    </source>
</reference>